<evidence type="ECO:0008006" key="4">
    <source>
        <dbReference type="Google" id="ProtNLM"/>
    </source>
</evidence>
<gene>
    <name evidence="2" type="ORF">BIY21_10010</name>
</gene>
<evidence type="ECO:0000256" key="1">
    <source>
        <dbReference type="SAM" id="Phobius"/>
    </source>
</evidence>
<organism evidence="2 3">
    <name type="scientific">Vibrio ponticus</name>
    <dbReference type="NCBI Taxonomy" id="265668"/>
    <lineage>
        <taxon>Bacteria</taxon>
        <taxon>Pseudomonadati</taxon>
        <taxon>Pseudomonadota</taxon>
        <taxon>Gammaproteobacteria</taxon>
        <taxon>Vibrionales</taxon>
        <taxon>Vibrionaceae</taxon>
        <taxon>Vibrio</taxon>
    </lineage>
</organism>
<feature type="transmembrane region" description="Helical" evidence="1">
    <location>
        <begin position="87"/>
        <end position="104"/>
    </location>
</feature>
<evidence type="ECO:0000313" key="2">
    <source>
        <dbReference type="EMBL" id="OLQ94007.1"/>
    </source>
</evidence>
<comment type="caution">
    <text evidence="2">The sequence shown here is derived from an EMBL/GenBank/DDBJ whole genome shotgun (WGS) entry which is preliminary data.</text>
</comment>
<feature type="transmembrane region" description="Helical" evidence="1">
    <location>
        <begin position="12"/>
        <end position="35"/>
    </location>
</feature>
<dbReference type="EMBL" id="MJMI01000080">
    <property type="protein sequence ID" value="OLQ94007.1"/>
    <property type="molecule type" value="Genomic_DNA"/>
</dbReference>
<accession>A0ABX3FMG1</accession>
<reference evidence="2 3" key="1">
    <citation type="submission" date="2016-09" db="EMBL/GenBank/DDBJ databases">
        <title>Genomic Taxonomy of the Vibrionaceae.</title>
        <authorList>
            <person name="Gonzalez-Castillo A."/>
            <person name="Gomez-Gil B."/>
            <person name="Enciso-Ibarra K."/>
        </authorList>
    </citation>
    <scope>NUCLEOTIDE SEQUENCE [LARGE SCALE GENOMIC DNA]</scope>
    <source>
        <strain evidence="2 3">CAIM 1731</strain>
    </source>
</reference>
<evidence type="ECO:0000313" key="3">
    <source>
        <dbReference type="Proteomes" id="UP000186206"/>
    </source>
</evidence>
<protein>
    <recommendedName>
        <fullName evidence="4">Type IV prepilin peptidase TadV/CpaA</fullName>
    </recommendedName>
</protein>
<name>A0ABX3FMG1_9VIBR</name>
<keyword evidence="1" id="KW-1133">Transmembrane helix</keyword>
<keyword evidence="1" id="KW-0812">Transmembrane</keyword>
<proteinExistence type="predicted"/>
<sequence length="105" mass="11364">MVIGFKNISLAWGIKSLVLSMFFVTVYIFSVWSAGDAKLAMAMIPAMSEHYILDYLLMIGLFGGVLAVIYLVIGLFKGMELVKTRGLPFGVSISLAGLLISLVSL</sequence>
<dbReference type="Proteomes" id="UP000186206">
    <property type="component" value="Unassembled WGS sequence"/>
</dbReference>
<keyword evidence="3" id="KW-1185">Reference proteome</keyword>
<feature type="transmembrane region" description="Helical" evidence="1">
    <location>
        <begin position="55"/>
        <end position="75"/>
    </location>
</feature>
<keyword evidence="1" id="KW-0472">Membrane</keyword>